<organism evidence="1 2">
    <name type="scientific">Ataeniobius toweri</name>
    <dbReference type="NCBI Taxonomy" id="208326"/>
    <lineage>
        <taxon>Eukaryota</taxon>
        <taxon>Metazoa</taxon>
        <taxon>Chordata</taxon>
        <taxon>Craniata</taxon>
        <taxon>Vertebrata</taxon>
        <taxon>Euteleostomi</taxon>
        <taxon>Actinopterygii</taxon>
        <taxon>Neopterygii</taxon>
        <taxon>Teleostei</taxon>
        <taxon>Neoteleostei</taxon>
        <taxon>Acanthomorphata</taxon>
        <taxon>Ovalentaria</taxon>
        <taxon>Atherinomorphae</taxon>
        <taxon>Cyprinodontiformes</taxon>
        <taxon>Goodeidae</taxon>
        <taxon>Ataeniobius</taxon>
    </lineage>
</organism>
<gene>
    <name evidence="1" type="ORF">ATANTOWER_012980</name>
</gene>
<reference evidence="1 2" key="1">
    <citation type="submission" date="2021-07" db="EMBL/GenBank/DDBJ databases">
        <authorList>
            <person name="Palmer J.M."/>
        </authorList>
    </citation>
    <scope>NUCLEOTIDE SEQUENCE [LARGE SCALE GENOMIC DNA]</scope>
    <source>
        <strain evidence="1 2">AT_MEX2019</strain>
        <tissue evidence="1">Muscle</tissue>
    </source>
</reference>
<evidence type="ECO:0000313" key="2">
    <source>
        <dbReference type="Proteomes" id="UP001345963"/>
    </source>
</evidence>
<proteinExistence type="predicted"/>
<evidence type="ECO:0000313" key="1">
    <source>
        <dbReference type="EMBL" id="MED6242984.1"/>
    </source>
</evidence>
<sequence length="103" mass="11665">MAFTCRQVQYKIVINCGTTTKNNKLEKKMNRNKLGSAWGLMNTTAGPQNPHRHTHVSLDGFNSDSDLANAPSSYRLFDIWDFSEESRNCSIILKTLQTLTSRV</sequence>
<keyword evidence="2" id="KW-1185">Reference proteome</keyword>
<dbReference type="EMBL" id="JAHUTI010032241">
    <property type="protein sequence ID" value="MED6242984.1"/>
    <property type="molecule type" value="Genomic_DNA"/>
</dbReference>
<comment type="caution">
    <text evidence="1">The sequence shown here is derived from an EMBL/GenBank/DDBJ whole genome shotgun (WGS) entry which is preliminary data.</text>
</comment>
<protein>
    <submittedName>
        <fullName evidence="1">Uncharacterized protein</fullName>
    </submittedName>
</protein>
<name>A0ABU7AZF6_9TELE</name>
<accession>A0ABU7AZF6</accession>
<dbReference type="Proteomes" id="UP001345963">
    <property type="component" value="Unassembled WGS sequence"/>
</dbReference>